<dbReference type="InterPro" id="IPR025777">
    <property type="entry name" value="GMPS_ATP_PPase_dom"/>
</dbReference>
<evidence type="ECO:0000313" key="12">
    <source>
        <dbReference type="EMBL" id="QUW02452.1"/>
    </source>
</evidence>
<keyword evidence="13" id="KW-1185">Reference proteome</keyword>
<keyword evidence="4 9" id="KW-0547">Nucleotide-binding</keyword>
<dbReference type="InterPro" id="IPR022955">
    <property type="entry name" value="GMP_synthase"/>
</dbReference>
<dbReference type="PANTHER" id="PTHR11922:SF2">
    <property type="entry name" value="GMP SYNTHASE [GLUTAMINE-HYDROLYZING]"/>
    <property type="match status" value="1"/>
</dbReference>
<keyword evidence="7 9" id="KW-0067">ATP-binding</keyword>
<keyword evidence="8 9" id="KW-0315">Glutamine amidotransferase</keyword>
<dbReference type="HAMAP" id="MF_00344">
    <property type="entry name" value="GMP_synthase"/>
    <property type="match status" value="1"/>
</dbReference>
<dbReference type="PRINTS" id="PR00096">
    <property type="entry name" value="GATASE"/>
</dbReference>
<comment type="pathway">
    <text evidence="2 9">Purine metabolism; GMP biosynthesis; GMP from XMP (L-Gln route): step 1/1.</text>
</comment>
<keyword evidence="3 9" id="KW-0436">Ligase</keyword>
<dbReference type="PRINTS" id="PR00097">
    <property type="entry name" value="ANTSNTHASEII"/>
</dbReference>
<keyword evidence="5 9" id="KW-0332">GMP biosynthesis</keyword>
<organism evidence="12 13">
    <name type="scientific">Chloracidobacterium validum</name>
    <dbReference type="NCBI Taxonomy" id="2821543"/>
    <lineage>
        <taxon>Bacteria</taxon>
        <taxon>Pseudomonadati</taxon>
        <taxon>Acidobacteriota</taxon>
        <taxon>Terriglobia</taxon>
        <taxon>Terriglobales</taxon>
        <taxon>Acidobacteriaceae</taxon>
        <taxon>Chloracidobacterium</taxon>
    </lineage>
</organism>
<evidence type="ECO:0000256" key="10">
    <source>
        <dbReference type="PROSITE-ProRule" id="PRU00886"/>
    </source>
</evidence>
<evidence type="ECO:0000256" key="8">
    <source>
        <dbReference type="ARBA" id="ARBA00022962"/>
    </source>
</evidence>
<dbReference type="InterPro" id="IPR017926">
    <property type="entry name" value="GATASE"/>
</dbReference>
<dbReference type="Pfam" id="PF00117">
    <property type="entry name" value="GATase"/>
    <property type="match status" value="1"/>
</dbReference>
<dbReference type="EMBL" id="CP072648">
    <property type="protein sequence ID" value="QUW02452.1"/>
    <property type="molecule type" value="Genomic_DNA"/>
</dbReference>
<feature type="active site" evidence="9">
    <location>
        <position position="173"/>
    </location>
</feature>
<dbReference type="Gene3D" id="3.40.50.620">
    <property type="entry name" value="HUPs"/>
    <property type="match status" value="1"/>
</dbReference>
<evidence type="ECO:0000256" key="4">
    <source>
        <dbReference type="ARBA" id="ARBA00022741"/>
    </source>
</evidence>
<dbReference type="InterPro" id="IPR004739">
    <property type="entry name" value="GMP_synth_GATase"/>
</dbReference>
<accession>A0ABX8B656</accession>
<evidence type="ECO:0000256" key="7">
    <source>
        <dbReference type="ARBA" id="ARBA00022840"/>
    </source>
</evidence>
<dbReference type="Gene3D" id="3.30.300.10">
    <property type="match status" value="1"/>
</dbReference>
<evidence type="ECO:0000256" key="9">
    <source>
        <dbReference type="HAMAP-Rule" id="MF_00344"/>
    </source>
</evidence>
<feature type="active site" description="Nucleophile" evidence="9">
    <location>
        <position position="85"/>
    </location>
</feature>
<sequence length="514" mass="56060">MPVTHSELALILDFGSQYTQLIARRARELGIYCEIVPCHTPLDDIRSAAPQALVLSGGPASVYTPDAPRCDAGIFTLGIPILGICYGLQTMAVEFGGTVEPSTRREFGSAQLRHIGTSQLFDGLPESFDVWMSHGDHVTTPPPGFTVTAHTADALGALEDPSRRLYGLQFHPEVVHTPLGRDILRNFFIGIAGMRADWNMQSFVESAVADIRARIGPNRAVCGLSGGVDSAVAAALVAEAIGDRLTCLFVDNGLLRQGEFDEVLTMLRDKMDLNVRGIAAGERFLTALAGVEDPEAKRKVIGRVFVEVFQEEAAKLGQVDFLVQGTLYPDVIESVSVKGPSAVIKTHHNVGGLPETLHLKLIEPLRELFKDEVRAIGRHLGLPPELLNRHPFPGPGLAVRIIGEVTPARVALLQRADAIVTEEVRAAGLYDDIWQVFAVLLPVRSVGVMGDERTYEHVCAIRAVTSEDGMTADWVRLPYDVLHRISRRIIGEVRGINRVTYDISSKPPATIEWE</sequence>
<dbReference type="CDD" id="cd01742">
    <property type="entry name" value="GATase1_GMP_Synthase"/>
    <property type="match status" value="1"/>
</dbReference>
<dbReference type="NCBIfam" id="NF000848">
    <property type="entry name" value="PRK00074.1"/>
    <property type="match status" value="1"/>
</dbReference>
<comment type="catalytic activity">
    <reaction evidence="9">
        <text>XMP + L-glutamine + ATP + H2O = GMP + L-glutamate + AMP + diphosphate + 2 H(+)</text>
        <dbReference type="Rhea" id="RHEA:11680"/>
        <dbReference type="ChEBI" id="CHEBI:15377"/>
        <dbReference type="ChEBI" id="CHEBI:15378"/>
        <dbReference type="ChEBI" id="CHEBI:29985"/>
        <dbReference type="ChEBI" id="CHEBI:30616"/>
        <dbReference type="ChEBI" id="CHEBI:33019"/>
        <dbReference type="ChEBI" id="CHEBI:57464"/>
        <dbReference type="ChEBI" id="CHEBI:58115"/>
        <dbReference type="ChEBI" id="CHEBI:58359"/>
        <dbReference type="ChEBI" id="CHEBI:456215"/>
        <dbReference type="EC" id="6.3.5.2"/>
    </reaction>
</comment>
<evidence type="ECO:0000313" key="13">
    <source>
        <dbReference type="Proteomes" id="UP000676506"/>
    </source>
</evidence>
<dbReference type="PANTHER" id="PTHR11922">
    <property type="entry name" value="GMP SYNTHASE-RELATED"/>
    <property type="match status" value="1"/>
</dbReference>
<evidence type="ECO:0000256" key="3">
    <source>
        <dbReference type="ARBA" id="ARBA00022598"/>
    </source>
</evidence>
<gene>
    <name evidence="9 12" type="primary">guaA</name>
    <name evidence="12" type="ORF">J8C06_08825</name>
</gene>
<comment type="subunit">
    <text evidence="9">Homodimer.</text>
</comment>
<dbReference type="PROSITE" id="PS51553">
    <property type="entry name" value="GMPS_ATP_PPASE"/>
    <property type="match status" value="1"/>
</dbReference>
<dbReference type="InterPro" id="IPR022310">
    <property type="entry name" value="NAD/GMP_synthase"/>
</dbReference>
<dbReference type="PROSITE" id="PS51273">
    <property type="entry name" value="GATASE_TYPE_1"/>
    <property type="match status" value="1"/>
</dbReference>
<dbReference type="Pfam" id="PF02540">
    <property type="entry name" value="NAD_synthase"/>
    <property type="match status" value="1"/>
</dbReference>
<dbReference type="GO" id="GO:0003922">
    <property type="term" value="F:GMP synthase (glutamine-hydrolyzing) activity"/>
    <property type="evidence" value="ECO:0007669"/>
    <property type="project" value="UniProtKB-EC"/>
</dbReference>
<evidence type="ECO:0000259" key="11">
    <source>
        <dbReference type="PROSITE" id="PS51553"/>
    </source>
</evidence>
<protein>
    <recommendedName>
        <fullName evidence="9">GMP synthase [glutamine-hydrolyzing]</fullName>
        <ecNumber evidence="9">6.3.5.2</ecNumber>
    </recommendedName>
    <alternativeName>
        <fullName evidence="9">GMP synthetase</fullName>
    </alternativeName>
    <alternativeName>
        <fullName evidence="9">Glutamine amidotransferase</fullName>
    </alternativeName>
</protein>
<feature type="binding site" evidence="10">
    <location>
        <begin position="225"/>
        <end position="231"/>
    </location>
    <ligand>
        <name>ATP</name>
        <dbReference type="ChEBI" id="CHEBI:30616"/>
    </ligand>
</feature>
<dbReference type="Proteomes" id="UP000676506">
    <property type="component" value="Chromosome 1"/>
</dbReference>
<reference evidence="12 13" key="1">
    <citation type="submission" date="2021-03" db="EMBL/GenBank/DDBJ databases">
        <title>Genomic and phenotypic characterization of Chloracidobacterium isolates provides evidence for multiple species.</title>
        <authorList>
            <person name="Saini M.K."/>
            <person name="Costas A.M.G."/>
            <person name="Tank M."/>
            <person name="Bryant D.A."/>
        </authorList>
    </citation>
    <scope>NUCLEOTIDE SEQUENCE [LARGE SCALE GENOMIC DNA]</scope>
    <source>
        <strain evidence="12 13">BV2-C</strain>
    </source>
</reference>
<dbReference type="SUPFAM" id="SSF54810">
    <property type="entry name" value="GMP synthetase C-terminal dimerisation domain"/>
    <property type="match status" value="1"/>
</dbReference>
<dbReference type="CDD" id="cd01997">
    <property type="entry name" value="GMP_synthase_C"/>
    <property type="match status" value="1"/>
</dbReference>
<dbReference type="Gene3D" id="3.40.50.880">
    <property type="match status" value="1"/>
</dbReference>
<dbReference type="Pfam" id="PF00958">
    <property type="entry name" value="GMP_synt_C"/>
    <property type="match status" value="1"/>
</dbReference>
<evidence type="ECO:0000256" key="2">
    <source>
        <dbReference type="ARBA" id="ARBA00005153"/>
    </source>
</evidence>
<dbReference type="EC" id="6.3.5.2" evidence="9"/>
<evidence type="ECO:0000256" key="6">
    <source>
        <dbReference type="ARBA" id="ARBA00022755"/>
    </source>
</evidence>
<proteinExistence type="inferred from homology"/>
<dbReference type="InterPro" id="IPR029062">
    <property type="entry name" value="Class_I_gatase-like"/>
</dbReference>
<dbReference type="RefSeq" id="WP_211428342.1">
    <property type="nucleotide sequence ID" value="NZ_CP072648.1"/>
</dbReference>
<dbReference type="InterPro" id="IPR001674">
    <property type="entry name" value="GMP_synth_C"/>
</dbReference>
<dbReference type="InterPro" id="IPR014729">
    <property type="entry name" value="Rossmann-like_a/b/a_fold"/>
</dbReference>
<evidence type="ECO:0000256" key="1">
    <source>
        <dbReference type="ARBA" id="ARBA00002332"/>
    </source>
</evidence>
<keyword evidence="6 9" id="KW-0658">Purine biosynthesis</keyword>
<feature type="active site" evidence="9">
    <location>
        <position position="171"/>
    </location>
</feature>
<dbReference type="NCBIfam" id="TIGR00888">
    <property type="entry name" value="guaA_Nterm"/>
    <property type="match status" value="1"/>
</dbReference>
<feature type="domain" description="GMPS ATP-PPase" evidence="11">
    <location>
        <begin position="198"/>
        <end position="389"/>
    </location>
</feature>
<evidence type="ECO:0000256" key="5">
    <source>
        <dbReference type="ARBA" id="ARBA00022749"/>
    </source>
</evidence>
<comment type="function">
    <text evidence="1 9">Catalyzes the synthesis of GMP from XMP.</text>
</comment>
<dbReference type="SUPFAM" id="SSF52402">
    <property type="entry name" value="Adenine nucleotide alpha hydrolases-like"/>
    <property type="match status" value="1"/>
</dbReference>
<dbReference type="SUPFAM" id="SSF52317">
    <property type="entry name" value="Class I glutamine amidotransferase-like"/>
    <property type="match status" value="1"/>
</dbReference>
<dbReference type="NCBIfam" id="TIGR00884">
    <property type="entry name" value="guaA_Cterm"/>
    <property type="match status" value="1"/>
</dbReference>
<name>A0ABX8B656_9BACT</name>